<dbReference type="PROSITE" id="PS51066">
    <property type="entry name" value="ZF_FPG_2"/>
    <property type="match status" value="1"/>
</dbReference>
<evidence type="ECO:0000313" key="18">
    <source>
        <dbReference type="EMBL" id="MDY5167823.1"/>
    </source>
</evidence>
<keyword evidence="5 15" id="KW-0227">DNA damage</keyword>
<evidence type="ECO:0000256" key="14">
    <source>
        <dbReference type="ARBA" id="ARBA00044632"/>
    </source>
</evidence>
<evidence type="ECO:0000256" key="11">
    <source>
        <dbReference type="ARBA" id="ARBA00023239"/>
    </source>
</evidence>
<feature type="domain" description="FPG-type" evidence="16">
    <location>
        <begin position="238"/>
        <end position="272"/>
    </location>
</feature>
<keyword evidence="13 15" id="KW-0326">Glycosidase</keyword>
<dbReference type="NCBIfam" id="TIGR00577">
    <property type="entry name" value="fpg"/>
    <property type="match status" value="1"/>
</dbReference>
<evidence type="ECO:0000256" key="4">
    <source>
        <dbReference type="ARBA" id="ARBA00022723"/>
    </source>
</evidence>
<dbReference type="PANTHER" id="PTHR22993">
    <property type="entry name" value="FORMAMIDOPYRIMIDINE-DNA GLYCOSYLASE"/>
    <property type="match status" value="1"/>
</dbReference>
<dbReference type="Proteomes" id="UP001276902">
    <property type="component" value="Unassembled WGS sequence"/>
</dbReference>
<dbReference type="HAMAP" id="MF_00103">
    <property type="entry name" value="Fapy_DNA_glycosyl"/>
    <property type="match status" value="1"/>
</dbReference>
<dbReference type="Pfam" id="PF06831">
    <property type="entry name" value="H2TH"/>
    <property type="match status" value="1"/>
</dbReference>
<comment type="caution">
    <text evidence="18">The sequence shown here is derived from an EMBL/GenBank/DDBJ whole genome shotgun (WGS) entry which is preliminary data.</text>
</comment>
<evidence type="ECO:0000256" key="15">
    <source>
        <dbReference type="HAMAP-Rule" id="MF_00103"/>
    </source>
</evidence>
<dbReference type="EC" id="3.2.2.23" evidence="15"/>
<dbReference type="PANTHER" id="PTHR22993:SF9">
    <property type="entry name" value="FORMAMIDOPYRIMIDINE-DNA GLYCOSYLASE"/>
    <property type="match status" value="1"/>
</dbReference>
<dbReference type="EC" id="4.2.99.18" evidence="15"/>
<dbReference type="InterPro" id="IPR035937">
    <property type="entry name" value="FPG_N"/>
</dbReference>
<keyword evidence="12 15" id="KW-0511">Multifunctional enzyme</keyword>
<feature type="binding site" evidence="15">
    <location>
        <position position="153"/>
    </location>
    <ligand>
        <name>DNA</name>
        <dbReference type="ChEBI" id="CHEBI:16991"/>
    </ligand>
</feature>
<dbReference type="InterPro" id="IPR000214">
    <property type="entry name" value="Znf_DNA_glyclase/AP_lyase"/>
</dbReference>
<dbReference type="GO" id="GO:0034039">
    <property type="term" value="F:8-oxo-7,8-dihydroguanine DNA N-glycosylase activity"/>
    <property type="evidence" value="ECO:0007669"/>
    <property type="project" value="TreeGrafter"/>
</dbReference>
<comment type="subunit">
    <text evidence="3 15">Monomer.</text>
</comment>
<reference evidence="18" key="1">
    <citation type="submission" date="2022-03" db="EMBL/GenBank/DDBJ databases">
        <title>First case of bacteraemia caused by Dielma fastidiosa in a patient hospitalised with diverticulitis.</title>
        <authorList>
            <person name="Forman-Ankjaer B."/>
            <person name="Hvid-Jensen F."/>
            <person name="Kobel C.M."/>
            <person name="Greve T."/>
        </authorList>
    </citation>
    <scope>NUCLEOTIDE SEQUENCE</scope>
    <source>
        <strain evidence="18">AUH_DF_2021</strain>
    </source>
</reference>
<keyword evidence="4 15" id="KW-0479">Metal-binding</keyword>
<feature type="active site" description="Schiff-base intermediate with DNA" evidence="15">
    <location>
        <position position="2"/>
    </location>
</feature>
<dbReference type="NCBIfam" id="NF002211">
    <property type="entry name" value="PRK01103.1"/>
    <property type="match status" value="1"/>
</dbReference>
<evidence type="ECO:0000256" key="2">
    <source>
        <dbReference type="ARBA" id="ARBA00009409"/>
    </source>
</evidence>
<dbReference type="InterPro" id="IPR010979">
    <property type="entry name" value="Ribosomal_uS13-like_H2TH"/>
</dbReference>
<organism evidence="18 19">
    <name type="scientific">Dielma fastidiosa</name>
    <dbReference type="NCBI Taxonomy" id="1034346"/>
    <lineage>
        <taxon>Bacteria</taxon>
        <taxon>Bacillati</taxon>
        <taxon>Bacillota</taxon>
        <taxon>Erysipelotrichia</taxon>
        <taxon>Erysipelotrichales</taxon>
        <taxon>Erysipelotrichaceae</taxon>
        <taxon>Dielma</taxon>
    </lineage>
</organism>
<dbReference type="CDD" id="cd08966">
    <property type="entry name" value="EcFpg-like_N"/>
    <property type="match status" value="1"/>
</dbReference>
<dbReference type="PROSITE" id="PS51068">
    <property type="entry name" value="FPG_CAT"/>
    <property type="match status" value="1"/>
</dbReference>
<dbReference type="InterPro" id="IPR012319">
    <property type="entry name" value="FPG_cat"/>
</dbReference>
<evidence type="ECO:0000256" key="1">
    <source>
        <dbReference type="ARBA" id="ARBA00001668"/>
    </source>
</evidence>
<dbReference type="EMBL" id="JALDAW010000011">
    <property type="protein sequence ID" value="MDY5167823.1"/>
    <property type="molecule type" value="Genomic_DNA"/>
</dbReference>
<comment type="catalytic activity">
    <reaction evidence="14 15">
        <text>2'-deoxyribonucleotide-(2'-deoxyribose 5'-phosphate)-2'-deoxyribonucleotide-DNA = a 3'-end 2'-deoxyribonucleotide-(2,3-dehydro-2,3-deoxyribose 5'-phosphate)-DNA + a 5'-end 5'-phospho-2'-deoxyribonucleoside-DNA + H(+)</text>
        <dbReference type="Rhea" id="RHEA:66592"/>
        <dbReference type="Rhea" id="RHEA-COMP:13180"/>
        <dbReference type="Rhea" id="RHEA-COMP:16897"/>
        <dbReference type="Rhea" id="RHEA-COMP:17067"/>
        <dbReference type="ChEBI" id="CHEBI:15378"/>
        <dbReference type="ChEBI" id="CHEBI:136412"/>
        <dbReference type="ChEBI" id="CHEBI:157695"/>
        <dbReference type="ChEBI" id="CHEBI:167181"/>
        <dbReference type="EC" id="4.2.99.18"/>
    </reaction>
</comment>
<comment type="cofactor">
    <cofactor evidence="15">
        <name>Zn(2+)</name>
        <dbReference type="ChEBI" id="CHEBI:29105"/>
    </cofactor>
    <text evidence="15">Binds 1 zinc ion per subunit.</text>
</comment>
<dbReference type="GO" id="GO:0008270">
    <property type="term" value="F:zinc ion binding"/>
    <property type="evidence" value="ECO:0007669"/>
    <property type="project" value="UniProtKB-UniRule"/>
</dbReference>
<dbReference type="InterPro" id="IPR010663">
    <property type="entry name" value="Znf_FPG/IleRS"/>
</dbReference>
<dbReference type="GO" id="GO:0140078">
    <property type="term" value="F:class I DNA-(apurinic or apyrimidinic site) endonuclease activity"/>
    <property type="evidence" value="ECO:0007669"/>
    <property type="project" value="UniProtKB-EC"/>
</dbReference>
<dbReference type="Gene3D" id="1.10.8.50">
    <property type="match status" value="1"/>
</dbReference>
<protein>
    <recommendedName>
        <fullName evidence="15">Formamidopyrimidine-DNA glycosylase</fullName>
        <shortName evidence="15">Fapy-DNA glycosylase</shortName>
        <ecNumber evidence="15">3.2.2.23</ecNumber>
    </recommendedName>
    <alternativeName>
        <fullName evidence="15">DNA-(apurinic or apyrimidinic site) lyase MutM</fullName>
        <shortName evidence="15">AP lyase MutM</shortName>
        <ecNumber evidence="15">4.2.99.18</ecNumber>
    </alternativeName>
</protein>
<keyword evidence="10 15" id="KW-0234">DNA repair</keyword>
<dbReference type="GO" id="GO:0003690">
    <property type="term" value="F:double-stranded DNA binding"/>
    <property type="evidence" value="ECO:0007669"/>
    <property type="project" value="UniProtKB-ARBA"/>
</dbReference>
<evidence type="ECO:0000256" key="8">
    <source>
        <dbReference type="ARBA" id="ARBA00022833"/>
    </source>
</evidence>
<evidence type="ECO:0000259" key="16">
    <source>
        <dbReference type="PROSITE" id="PS51066"/>
    </source>
</evidence>
<dbReference type="InterPro" id="IPR015886">
    <property type="entry name" value="H2TH_FPG"/>
</dbReference>
<dbReference type="InterPro" id="IPR020629">
    <property type="entry name" value="FPG_Glyclase"/>
</dbReference>
<dbReference type="FunFam" id="1.10.8.50:FF:000003">
    <property type="entry name" value="Formamidopyrimidine-DNA glycosylase"/>
    <property type="match status" value="1"/>
</dbReference>
<keyword evidence="7 15" id="KW-0378">Hydrolase</keyword>
<comment type="function">
    <text evidence="15">Involved in base excision repair of DNA damaged by oxidation or by mutagenic agents. Acts as DNA glycosylase that recognizes and removes damaged bases. Has a preference for oxidized purines, such as 7,8-dihydro-8-oxoguanine (8-oxoG). Has AP (apurinic/apyrimidinic) lyase activity and introduces nicks in the DNA strand. Cleaves the DNA backbone by beta-delta elimination to generate a single-strand break at the site of the removed base with both 3'- and 5'-phosphates.</text>
</comment>
<dbReference type="SUPFAM" id="SSF81624">
    <property type="entry name" value="N-terminal domain of MutM-like DNA repair proteins"/>
    <property type="match status" value="1"/>
</dbReference>
<name>A0AB35UIP1_9FIRM</name>
<feature type="active site" description="Proton donor; for beta-elimination activity" evidence="15">
    <location>
        <position position="58"/>
    </location>
</feature>
<dbReference type="RefSeq" id="WP_320883378.1">
    <property type="nucleotide sequence ID" value="NZ_BAABZA010000001.1"/>
</dbReference>
<evidence type="ECO:0000256" key="13">
    <source>
        <dbReference type="ARBA" id="ARBA00023295"/>
    </source>
</evidence>
<evidence type="ECO:0000256" key="5">
    <source>
        <dbReference type="ARBA" id="ARBA00022763"/>
    </source>
</evidence>
<feature type="active site" description="Proton donor; for delta-elimination activity" evidence="15">
    <location>
        <position position="262"/>
    </location>
</feature>
<comment type="similarity">
    <text evidence="2 15">Belongs to the FPG family.</text>
</comment>
<proteinExistence type="inferred from homology"/>
<dbReference type="AlphaFoldDB" id="A0AB35UIP1"/>
<dbReference type="SMART" id="SM00898">
    <property type="entry name" value="Fapy_DNA_glyco"/>
    <property type="match status" value="1"/>
</dbReference>
<dbReference type="Pfam" id="PF01149">
    <property type="entry name" value="Fapy_DNA_glyco"/>
    <property type="match status" value="1"/>
</dbReference>
<evidence type="ECO:0000256" key="7">
    <source>
        <dbReference type="ARBA" id="ARBA00022801"/>
    </source>
</evidence>
<accession>A0AB35UIP1</accession>
<evidence type="ECO:0000256" key="9">
    <source>
        <dbReference type="ARBA" id="ARBA00023125"/>
    </source>
</evidence>
<evidence type="ECO:0000256" key="6">
    <source>
        <dbReference type="ARBA" id="ARBA00022771"/>
    </source>
</evidence>
<feature type="domain" description="Formamidopyrimidine-DNA glycosylase catalytic" evidence="17">
    <location>
        <begin position="2"/>
        <end position="113"/>
    </location>
</feature>
<evidence type="ECO:0000256" key="3">
    <source>
        <dbReference type="ARBA" id="ARBA00011245"/>
    </source>
</evidence>
<keyword evidence="8 15" id="KW-0862">Zinc</keyword>
<feature type="binding site" evidence="15">
    <location>
        <position position="91"/>
    </location>
    <ligand>
        <name>DNA</name>
        <dbReference type="ChEBI" id="CHEBI:16991"/>
    </ligand>
</feature>
<evidence type="ECO:0000256" key="10">
    <source>
        <dbReference type="ARBA" id="ARBA00023204"/>
    </source>
</evidence>
<dbReference type="SUPFAM" id="SSF57716">
    <property type="entry name" value="Glucocorticoid receptor-like (DNA-binding domain)"/>
    <property type="match status" value="1"/>
</dbReference>
<evidence type="ECO:0000259" key="17">
    <source>
        <dbReference type="PROSITE" id="PS51068"/>
    </source>
</evidence>
<dbReference type="SUPFAM" id="SSF46946">
    <property type="entry name" value="S13-like H2TH domain"/>
    <property type="match status" value="1"/>
</dbReference>
<feature type="active site" description="Proton donor" evidence="15">
    <location>
        <position position="3"/>
    </location>
</feature>
<feature type="binding site" evidence="15">
    <location>
        <position position="110"/>
    </location>
    <ligand>
        <name>DNA</name>
        <dbReference type="ChEBI" id="CHEBI:16991"/>
    </ligand>
</feature>
<comment type="catalytic activity">
    <reaction evidence="1 15">
        <text>Hydrolysis of DNA containing ring-opened 7-methylguanine residues, releasing 2,6-diamino-4-hydroxy-5-(N-methyl)formamidopyrimidine.</text>
        <dbReference type="EC" id="3.2.2.23"/>
    </reaction>
</comment>
<dbReference type="GO" id="GO:0006284">
    <property type="term" value="P:base-excision repair"/>
    <property type="evidence" value="ECO:0007669"/>
    <property type="project" value="InterPro"/>
</dbReference>
<evidence type="ECO:0000256" key="12">
    <source>
        <dbReference type="ARBA" id="ARBA00023268"/>
    </source>
</evidence>
<keyword evidence="11 15" id="KW-0456">Lyase</keyword>
<dbReference type="GO" id="GO:0003684">
    <property type="term" value="F:damaged DNA binding"/>
    <property type="evidence" value="ECO:0007669"/>
    <property type="project" value="InterPro"/>
</dbReference>
<gene>
    <name evidence="15 18" type="primary">mutM</name>
    <name evidence="15" type="synonym">fpg</name>
    <name evidence="18" type="ORF">MQE39_06800</name>
</gene>
<dbReference type="SMART" id="SM01232">
    <property type="entry name" value="H2TH"/>
    <property type="match status" value="1"/>
</dbReference>
<evidence type="ECO:0000313" key="19">
    <source>
        <dbReference type="Proteomes" id="UP001276902"/>
    </source>
</evidence>
<dbReference type="Gene3D" id="3.20.190.10">
    <property type="entry name" value="MutM-like, N-terminal"/>
    <property type="match status" value="1"/>
</dbReference>
<keyword evidence="9 15" id="KW-0238">DNA-binding</keyword>
<dbReference type="Pfam" id="PF06827">
    <property type="entry name" value="zf-FPG_IleRS"/>
    <property type="match status" value="1"/>
</dbReference>
<sequence>MPELPEVETVRATLEVQLGHPKIVGVDVYWENILPQGSEFFKQKIIGQTIQAYKRRGKYLMFVLDEDMLIAHLRMEGKFYIYDQPTMRNKHTHVVFHLDDGRELHYNDTRKFGRMEIYPLAEDENYPMLKNTGLDAFDERLDALALYKKWHPKKMPLKAMLLDQTFLAGIGNIYADEICFACGLHPKTAVSHCSKKDFENILFHTRRILAGAVKAGGTTIRSYTSSLGVTGLFQLKLKVHARENQPCLICQTPIKKIKVIGRGTCLCPKCQKRK</sequence>
<keyword evidence="6 15" id="KW-0863">Zinc-finger</keyword>